<evidence type="ECO:0000313" key="2">
    <source>
        <dbReference type="EMBL" id="SDM00333.1"/>
    </source>
</evidence>
<keyword evidence="1" id="KW-1133">Transmembrane helix</keyword>
<dbReference type="STRING" id="1121325.SAMN04515677_104438"/>
<sequence>MDYSWLNIGSILFGLIAVVIPIINLMRQDKSTSKSLGIISGVSISSCAISLGMQILYTNHLVGIQDWSALMDILPTVANVSLALIVATIVLNIIMYKIYNKKISI</sequence>
<organism evidence="2 3">
    <name type="scientific">Romboutsia lituseburensis DSM 797</name>
    <dbReference type="NCBI Taxonomy" id="1121325"/>
    <lineage>
        <taxon>Bacteria</taxon>
        <taxon>Bacillati</taxon>
        <taxon>Bacillota</taxon>
        <taxon>Clostridia</taxon>
        <taxon>Peptostreptococcales</taxon>
        <taxon>Peptostreptococcaceae</taxon>
        <taxon>Romboutsia</taxon>
    </lineage>
</organism>
<dbReference type="EMBL" id="FNGW01000004">
    <property type="protein sequence ID" value="SDM00333.1"/>
    <property type="molecule type" value="Genomic_DNA"/>
</dbReference>
<dbReference type="RefSeq" id="WP_092725878.1">
    <property type="nucleotide sequence ID" value="NZ_FNGW01000004.1"/>
</dbReference>
<accession>A0A1G9PNZ7</accession>
<proteinExistence type="predicted"/>
<keyword evidence="3" id="KW-1185">Reference proteome</keyword>
<protein>
    <submittedName>
        <fullName evidence="2">Uncharacterized protein</fullName>
    </submittedName>
</protein>
<evidence type="ECO:0000313" key="3">
    <source>
        <dbReference type="Proteomes" id="UP000199068"/>
    </source>
</evidence>
<reference evidence="2 3" key="1">
    <citation type="submission" date="2016-10" db="EMBL/GenBank/DDBJ databases">
        <authorList>
            <person name="de Groot N.N."/>
        </authorList>
    </citation>
    <scope>NUCLEOTIDE SEQUENCE [LARGE SCALE GENOMIC DNA]</scope>
    <source>
        <strain evidence="2 3">DSM 797</strain>
    </source>
</reference>
<evidence type="ECO:0000256" key="1">
    <source>
        <dbReference type="SAM" id="Phobius"/>
    </source>
</evidence>
<feature type="transmembrane region" description="Helical" evidence="1">
    <location>
        <begin position="77"/>
        <end position="99"/>
    </location>
</feature>
<gene>
    <name evidence="2" type="ORF">SAMN04515677_104438</name>
</gene>
<feature type="transmembrane region" description="Helical" evidence="1">
    <location>
        <begin position="6"/>
        <end position="26"/>
    </location>
</feature>
<keyword evidence="1" id="KW-0472">Membrane</keyword>
<dbReference type="AlphaFoldDB" id="A0A1G9PNZ7"/>
<feature type="transmembrane region" description="Helical" evidence="1">
    <location>
        <begin position="38"/>
        <end position="57"/>
    </location>
</feature>
<dbReference type="Proteomes" id="UP000199068">
    <property type="component" value="Unassembled WGS sequence"/>
</dbReference>
<keyword evidence="1" id="KW-0812">Transmembrane</keyword>
<name>A0A1G9PNZ7_9FIRM</name>